<proteinExistence type="predicted"/>
<gene>
    <name evidence="2" type="ORF">PLANPX_0980</name>
</gene>
<name>A0A5K7X447_9BACT</name>
<feature type="compositionally biased region" description="Low complexity" evidence="1">
    <location>
        <begin position="12"/>
        <end position="28"/>
    </location>
</feature>
<keyword evidence="3" id="KW-1185">Reference proteome</keyword>
<dbReference type="AlphaFoldDB" id="A0A5K7X447"/>
<sequence length="75" mass="7835">MLRSYNAPGGPVVTVGRAGRTAAGTPARKPAKPAEIINLWEGSLTPKQLVQAEPLVVVTGIGVGDASHKRFRDCV</sequence>
<evidence type="ECO:0000313" key="3">
    <source>
        <dbReference type="Proteomes" id="UP000326837"/>
    </source>
</evidence>
<evidence type="ECO:0000313" key="2">
    <source>
        <dbReference type="EMBL" id="BBO31368.1"/>
    </source>
</evidence>
<dbReference type="KEGG" id="lpav:PLANPX_0980"/>
<accession>A0A5K7X447</accession>
<evidence type="ECO:0000256" key="1">
    <source>
        <dbReference type="SAM" id="MobiDB-lite"/>
    </source>
</evidence>
<dbReference type="EMBL" id="AP021861">
    <property type="protein sequence ID" value="BBO31368.1"/>
    <property type="molecule type" value="Genomic_DNA"/>
</dbReference>
<reference evidence="3" key="1">
    <citation type="submission" date="2019-10" db="EMBL/GenBank/DDBJ databases">
        <title>Lacipirellula parvula gen. nov., sp. nov., representing a lineage of planctomycetes widespread in freshwater anoxic habitats, and description of the family Lacipirellulaceae.</title>
        <authorList>
            <person name="Dedysh S.N."/>
            <person name="Kulichevskaya I.S."/>
            <person name="Beletsky A.V."/>
            <person name="Rakitin A.L."/>
            <person name="Mardanov A.V."/>
            <person name="Ivanova A.A."/>
            <person name="Saltykova V.X."/>
            <person name="Rijpstra W.I.C."/>
            <person name="Sinninghe Damste J.S."/>
            <person name="Ravin N.V."/>
        </authorList>
    </citation>
    <scope>NUCLEOTIDE SEQUENCE [LARGE SCALE GENOMIC DNA]</scope>
    <source>
        <strain evidence="3">PX69</strain>
    </source>
</reference>
<dbReference type="Proteomes" id="UP000326837">
    <property type="component" value="Chromosome"/>
</dbReference>
<feature type="region of interest" description="Disordered" evidence="1">
    <location>
        <begin position="1"/>
        <end position="28"/>
    </location>
</feature>
<protein>
    <submittedName>
        <fullName evidence="2">Uncharacterized protein</fullName>
    </submittedName>
</protein>
<organism evidence="2 3">
    <name type="scientific">Lacipirellula parvula</name>
    <dbReference type="NCBI Taxonomy" id="2650471"/>
    <lineage>
        <taxon>Bacteria</taxon>
        <taxon>Pseudomonadati</taxon>
        <taxon>Planctomycetota</taxon>
        <taxon>Planctomycetia</taxon>
        <taxon>Pirellulales</taxon>
        <taxon>Lacipirellulaceae</taxon>
        <taxon>Lacipirellula</taxon>
    </lineage>
</organism>